<reference evidence="2 3" key="1">
    <citation type="submission" date="2016-01" db="EMBL/GenBank/DDBJ databases">
        <title>Complete genome sequence of strain Lentibacillus amyloliquefaciens LAM0015T isolated from saline sediment.</title>
        <authorList>
            <person name="Wang J.-L."/>
            <person name="He M.-X."/>
        </authorList>
    </citation>
    <scope>NUCLEOTIDE SEQUENCE [LARGE SCALE GENOMIC DNA]</scope>
    <source>
        <strain evidence="2 3">LAM0015</strain>
    </source>
</reference>
<dbReference type="GO" id="GO:0004523">
    <property type="term" value="F:RNA-DNA hybrid ribonuclease activity"/>
    <property type="evidence" value="ECO:0007669"/>
    <property type="project" value="InterPro"/>
</dbReference>
<evidence type="ECO:0000313" key="3">
    <source>
        <dbReference type="Proteomes" id="UP000050331"/>
    </source>
</evidence>
<dbReference type="OrthoDB" id="2943605at2"/>
<gene>
    <name evidence="2" type="ORF">AOX59_07865</name>
</gene>
<evidence type="ECO:0000259" key="1">
    <source>
        <dbReference type="Pfam" id="PF00075"/>
    </source>
</evidence>
<sequence>MRQKSSKKPVPALPDFWGRSKEPIEKEYKDWIYNQYFSRDVLTIYCDASVNAQKKMAAGFCYVYNGTVTKKYQLINKTRDCSISVFAEIIAIISALKKFPQNVRGSYSSVLIYSDLDYIDNILTQRTSFKNTCLKRAQKELIFTFEQTSRQHPNTKVDISPLTRNQKKHNPFLKAAHNAARELIT</sequence>
<dbReference type="SUPFAM" id="SSF53098">
    <property type="entry name" value="Ribonuclease H-like"/>
    <property type="match status" value="1"/>
</dbReference>
<dbReference type="KEGG" id="lao:AOX59_07865"/>
<dbReference type="InterPro" id="IPR036397">
    <property type="entry name" value="RNaseH_sf"/>
</dbReference>
<keyword evidence="3" id="KW-1185">Reference proteome</keyword>
<dbReference type="EMBL" id="CP013862">
    <property type="protein sequence ID" value="ALX48531.1"/>
    <property type="molecule type" value="Genomic_DNA"/>
</dbReference>
<evidence type="ECO:0000313" key="2">
    <source>
        <dbReference type="EMBL" id="ALX48531.1"/>
    </source>
</evidence>
<organism evidence="2 3">
    <name type="scientific">Lentibacillus amyloliquefaciens</name>
    <dbReference type="NCBI Taxonomy" id="1472767"/>
    <lineage>
        <taxon>Bacteria</taxon>
        <taxon>Bacillati</taxon>
        <taxon>Bacillota</taxon>
        <taxon>Bacilli</taxon>
        <taxon>Bacillales</taxon>
        <taxon>Bacillaceae</taxon>
        <taxon>Lentibacillus</taxon>
    </lineage>
</organism>
<dbReference type="InterPro" id="IPR012337">
    <property type="entry name" value="RNaseH-like_sf"/>
</dbReference>
<dbReference type="Gene3D" id="3.30.420.10">
    <property type="entry name" value="Ribonuclease H-like superfamily/Ribonuclease H"/>
    <property type="match status" value="1"/>
</dbReference>
<protein>
    <recommendedName>
        <fullName evidence="1">RNase H type-1 domain-containing protein</fullName>
    </recommendedName>
</protein>
<accession>A0A0U4F6W7</accession>
<dbReference type="RefSeq" id="WP_068444260.1">
    <property type="nucleotide sequence ID" value="NZ_CP013862.1"/>
</dbReference>
<dbReference type="InterPro" id="IPR002156">
    <property type="entry name" value="RNaseH_domain"/>
</dbReference>
<feature type="domain" description="RNase H type-1" evidence="1">
    <location>
        <begin position="42"/>
        <end position="143"/>
    </location>
</feature>
<dbReference type="GO" id="GO:0003676">
    <property type="term" value="F:nucleic acid binding"/>
    <property type="evidence" value="ECO:0007669"/>
    <property type="project" value="InterPro"/>
</dbReference>
<dbReference type="Pfam" id="PF00075">
    <property type="entry name" value="RNase_H"/>
    <property type="match status" value="1"/>
</dbReference>
<dbReference type="Proteomes" id="UP000050331">
    <property type="component" value="Chromosome"/>
</dbReference>
<dbReference type="AlphaFoldDB" id="A0A0U4F6W7"/>
<name>A0A0U4F6W7_9BACI</name>
<proteinExistence type="predicted"/>